<dbReference type="InterPro" id="IPR057666">
    <property type="entry name" value="DrpA_SLOG"/>
</dbReference>
<evidence type="ECO:0000259" key="2">
    <source>
        <dbReference type="Pfam" id="PF02481"/>
    </source>
</evidence>
<feature type="domain" description="Smf/DprA SLOG" evidence="2">
    <location>
        <begin position="103"/>
        <end position="266"/>
    </location>
</feature>
<dbReference type="Proteomes" id="UP001260090">
    <property type="component" value="Plasmid unnamed"/>
</dbReference>
<evidence type="ECO:0000256" key="1">
    <source>
        <dbReference type="ARBA" id="ARBA00006525"/>
    </source>
</evidence>
<geneLocation type="plasmid" evidence="3 4">
    <name>unnamed</name>
</geneLocation>
<dbReference type="AlphaFoldDB" id="A0ABD8A1B6"/>
<name>A0ABD8A1B6_9BACI</name>
<dbReference type="SUPFAM" id="SSF102405">
    <property type="entry name" value="MCP/YpsA-like"/>
    <property type="match status" value="1"/>
</dbReference>
<dbReference type="Gene3D" id="3.40.50.450">
    <property type="match status" value="1"/>
</dbReference>
<protein>
    <submittedName>
        <fullName evidence="3">DNA-processing protein DprA</fullName>
    </submittedName>
</protein>
<comment type="similarity">
    <text evidence="1">Belongs to the DprA/Smf family.</text>
</comment>
<proteinExistence type="inferred from homology"/>
<dbReference type="Pfam" id="PF02481">
    <property type="entry name" value="DNA_processg_A"/>
    <property type="match status" value="1"/>
</dbReference>
<dbReference type="GeneID" id="93011101"/>
<sequence>MVENIRSELFFLQQFGFNNTLLQDIFLLRVDPIKIIFNRGYKIYAELDSKFTDKDRKLAENHYKYRKFKSDLFKEDAFLRDSISKIYFKYDVNEMTELLPEKIMPLFMYSKGDISLLEVNQKRVAIVGTRHPSQKAIAITKKLTRKFVEDNYVIVSGLAKGIDTISHETAIFHKGKTIAVLPTNFNKIYPKENQELAQKILEEGLLVTSIGPKENTYKSSFLDRNQYLANISDIVVVTETNLKSGTMNTIRNASEAGKKILFVDQKDELINNKIKGFGGEMLND</sequence>
<organism evidence="3 4">
    <name type="scientific">Bacillus tropicus</name>
    <dbReference type="NCBI Taxonomy" id="2026188"/>
    <lineage>
        <taxon>Bacteria</taxon>
        <taxon>Bacillati</taxon>
        <taxon>Bacillota</taxon>
        <taxon>Bacilli</taxon>
        <taxon>Bacillales</taxon>
        <taxon>Bacillaceae</taxon>
        <taxon>Bacillus</taxon>
        <taxon>Bacillus cereus group</taxon>
    </lineage>
</organism>
<dbReference type="PANTHER" id="PTHR43022">
    <property type="entry name" value="PROTEIN SMF"/>
    <property type="match status" value="1"/>
</dbReference>
<evidence type="ECO:0000313" key="3">
    <source>
        <dbReference type="EMBL" id="WMY18305.1"/>
    </source>
</evidence>
<dbReference type="PANTHER" id="PTHR43022:SF1">
    <property type="entry name" value="PROTEIN SMF"/>
    <property type="match status" value="1"/>
</dbReference>
<evidence type="ECO:0000313" key="4">
    <source>
        <dbReference type="Proteomes" id="UP001260090"/>
    </source>
</evidence>
<dbReference type="EMBL" id="CP119876">
    <property type="protein sequence ID" value="WMY18305.1"/>
    <property type="molecule type" value="Genomic_DNA"/>
</dbReference>
<keyword evidence="3" id="KW-0614">Plasmid</keyword>
<dbReference type="InterPro" id="IPR003488">
    <property type="entry name" value="DprA"/>
</dbReference>
<accession>A0ABD8A1B6</accession>
<gene>
    <name evidence="3" type="ORF">P3F89_27305</name>
</gene>
<dbReference type="RefSeq" id="WP_309573973.1">
    <property type="nucleotide sequence ID" value="NZ_CP119876.1"/>
</dbReference>
<reference evidence="3 4" key="1">
    <citation type="submission" date="2023-03" db="EMBL/GenBank/DDBJ databases">
        <title>Plant growth-promoting bacteria for biocontrol of bacterial wilt in tomato.</title>
        <authorList>
            <person name="Song J."/>
            <person name="Jin Y.J."/>
        </authorList>
    </citation>
    <scope>NUCLEOTIDE SEQUENCE [LARGE SCALE GENOMIC DNA]</scope>
    <source>
        <strain evidence="3 4">T36S-23</strain>
        <plasmid evidence="3 4">unnamed</plasmid>
    </source>
</reference>